<dbReference type="Gene3D" id="3.40.390.10">
    <property type="entry name" value="Collagenase (Catalytic Domain)"/>
    <property type="match status" value="1"/>
</dbReference>
<evidence type="ECO:0000313" key="4">
    <source>
        <dbReference type="Proteomes" id="UP000663881"/>
    </source>
</evidence>
<comment type="caution">
    <text evidence="3">The sequence shown here is derived from an EMBL/GenBank/DDBJ whole genome shotgun (WGS) entry which is preliminary data.</text>
</comment>
<dbReference type="GO" id="GO:0004222">
    <property type="term" value="F:metalloendopeptidase activity"/>
    <property type="evidence" value="ECO:0007669"/>
    <property type="project" value="InterPro"/>
</dbReference>
<dbReference type="GO" id="GO:0005886">
    <property type="term" value="C:plasma membrane"/>
    <property type="evidence" value="ECO:0007669"/>
    <property type="project" value="TreeGrafter"/>
</dbReference>
<evidence type="ECO:0000259" key="2">
    <source>
        <dbReference type="Pfam" id="PF05649"/>
    </source>
</evidence>
<organism evidence="3 4">
    <name type="scientific">Adineta steineri</name>
    <dbReference type="NCBI Taxonomy" id="433720"/>
    <lineage>
        <taxon>Eukaryota</taxon>
        <taxon>Metazoa</taxon>
        <taxon>Spiralia</taxon>
        <taxon>Gnathifera</taxon>
        <taxon>Rotifera</taxon>
        <taxon>Eurotatoria</taxon>
        <taxon>Bdelloidea</taxon>
        <taxon>Adinetida</taxon>
        <taxon>Adinetidae</taxon>
        <taxon>Adineta</taxon>
    </lineage>
</organism>
<evidence type="ECO:0000256" key="1">
    <source>
        <dbReference type="SAM" id="MobiDB-lite"/>
    </source>
</evidence>
<dbReference type="PANTHER" id="PTHR11733">
    <property type="entry name" value="ZINC METALLOPROTEASE FAMILY M13 NEPRILYSIN-RELATED"/>
    <property type="match status" value="1"/>
</dbReference>
<dbReference type="EMBL" id="CAJOAY010004818">
    <property type="protein sequence ID" value="CAF4084354.1"/>
    <property type="molecule type" value="Genomic_DNA"/>
</dbReference>
<feature type="compositionally biased region" description="Low complexity" evidence="1">
    <location>
        <begin position="464"/>
        <end position="481"/>
    </location>
</feature>
<gene>
    <name evidence="3" type="ORF">OKA104_LOCUS34760</name>
</gene>
<evidence type="ECO:0000313" key="3">
    <source>
        <dbReference type="EMBL" id="CAF4084354.1"/>
    </source>
</evidence>
<dbReference type="Gene3D" id="1.10.1380.10">
    <property type="entry name" value="Neutral endopeptidase , domain2"/>
    <property type="match status" value="1"/>
</dbReference>
<dbReference type="PANTHER" id="PTHR11733:SF133">
    <property type="entry name" value="PHOSPHATE-REGULATING NEUTRAL ENDOPEPTIDASE PHEX"/>
    <property type="match status" value="1"/>
</dbReference>
<feature type="domain" description="Peptidase M13 N-terminal" evidence="2">
    <location>
        <begin position="55"/>
        <end position="201"/>
    </location>
</feature>
<dbReference type="PROSITE" id="PS51885">
    <property type="entry name" value="NEPRILYSIN"/>
    <property type="match status" value="1"/>
</dbReference>
<feature type="compositionally biased region" description="Basic and acidic residues" evidence="1">
    <location>
        <begin position="412"/>
        <end position="428"/>
    </location>
</feature>
<feature type="compositionally biased region" description="Basic residues" evidence="1">
    <location>
        <begin position="448"/>
        <end position="463"/>
    </location>
</feature>
<dbReference type="Pfam" id="PF05649">
    <property type="entry name" value="Peptidase_M13_N"/>
    <property type="match status" value="1"/>
</dbReference>
<dbReference type="InterPro" id="IPR042089">
    <property type="entry name" value="Peptidase_M13_dom_2"/>
</dbReference>
<name>A0A819TST1_9BILA</name>
<proteinExistence type="predicted"/>
<dbReference type="SUPFAM" id="SSF55486">
    <property type="entry name" value="Metalloproteases ('zincins'), catalytic domain"/>
    <property type="match status" value="1"/>
</dbReference>
<dbReference type="InterPro" id="IPR000718">
    <property type="entry name" value="Peptidase_M13"/>
</dbReference>
<dbReference type="Proteomes" id="UP000663881">
    <property type="component" value="Unassembled WGS sequence"/>
</dbReference>
<feature type="region of interest" description="Disordered" evidence="1">
    <location>
        <begin position="409"/>
        <end position="493"/>
    </location>
</feature>
<protein>
    <recommendedName>
        <fullName evidence="2">Peptidase M13 N-terminal domain-containing protein</fullName>
    </recommendedName>
</protein>
<dbReference type="InterPro" id="IPR024079">
    <property type="entry name" value="MetalloPept_cat_dom_sf"/>
</dbReference>
<feature type="compositionally biased region" description="Low complexity" evidence="1">
    <location>
        <begin position="429"/>
        <end position="439"/>
    </location>
</feature>
<accession>A0A819TST1</accession>
<dbReference type="AlphaFoldDB" id="A0A819TST1"/>
<dbReference type="GO" id="GO:0016485">
    <property type="term" value="P:protein processing"/>
    <property type="evidence" value="ECO:0007669"/>
    <property type="project" value="TreeGrafter"/>
</dbReference>
<dbReference type="InterPro" id="IPR008753">
    <property type="entry name" value="Peptidase_M13_N"/>
</dbReference>
<reference evidence="3" key="1">
    <citation type="submission" date="2021-02" db="EMBL/GenBank/DDBJ databases">
        <authorList>
            <person name="Nowell W R."/>
        </authorList>
    </citation>
    <scope>NUCLEOTIDE SEQUENCE</scope>
</reference>
<sequence length="957" mass="107661">MQLIRENKNNASYRTIAEKKSSRILVENTNDLCLTSYCTKAANYLIESIDETINPCENFYEFACGKYIENAIVSSKSSEQSPITQIEKNLEHTLVDLLSSSPSNRTKKSKAITNARSLYSSCIDEDTIEMEGVDVIMAMINKELGGWPVLQGLAWDESTFDFDRLMLKLSQYDNYIFYTVNTDVDEKNSSVRSIYISKWTLSNVGIIGYIHYDTSNTTETLLSENQDENERIPQLRSYSNDDDSDYPEIVGQMHIYFRQSPNSFYRRSFEKLTIPVARYNRRHFPLKGPFISLMPRMPIFADRYNKQTIIYSKRSSTLIYVLPALTDKHGKRFSIAELIKSGHVCLSNTGIQLKSDMDMSTYFRSESLKGSNIPRINSRTGGFMDGYHTNYESLSVPTYDEVTVDSNEMFGSEEKSEEKNEDDKEEYNNNKNNQDSSNEYENDEKSRSPRRRYPPRRRPRPTRRPQTYKTKTTTTTTRKSKTTTESESTTKKSSGKIIDNVAYFQGSNSKNQLGGSKGKVVRYNSIDGLNEYTTFPNGTLQTEKTGIYFSMFAAQVGSPNRNGKGEVHIWKEKDGKNEENSNSIQTINRGSISVLVYASVFQISTDQTLALLYSVSTTSKCTSLGLIATEPEYEPIVPSIISTIIQISDRINTIPYAELFSTKTQLASSNSDVITFDSFSANNKINTKNTKHNGNIEYNEEGIYFIIACAQVGSEIDSDASGEVHLWMKHNDKDMPNSNSIQTIRSGSTSVLISQTIIKLESNDKVQIAFSSTNKKLIVIASQPKNEPAVPSIIVSTFRLRHQGDAIPYAQLSSSKSQWGCKKSKGIEIDMDDGLQRIRNKNGVIKFREAGTYFVIAAVQVASEDNNGIGDLHLWMKLNGNDIPNSNTIQSINKDTGVLVCQSAVEIKVGDKLQMAYSTDVAQGKIGLVATHPHNEPLVPSIIMSIFKPSYAEDNYD</sequence>